<dbReference type="NCBIfam" id="TIGR00877">
    <property type="entry name" value="purD"/>
    <property type="match status" value="1"/>
</dbReference>
<evidence type="ECO:0000256" key="1">
    <source>
        <dbReference type="ARBA" id="ARBA00001936"/>
    </source>
</evidence>
<sequence>MNVMVVGGGGREHAIAWKAARSEKVEKVYCAPGNGGTAAENKCENIDIKPSEFSDLADFAKKNNIELTIVGPEDPLVDGIVDFFQKQGLNVFGPDSKAAQIEASKAFAKDVMDKAGISTAEYQRFTDYNEALAYVDKKGVPIVIKADGLAAGKGVTVAFEREEARGALKSILVDKIFGESGSSVVIEEYLSGEEASYLAFTDGNTILPLQSSQDHKPVFDGDKGPNTGGMGAYSPAPVVTRDIMDYVTENVAYPLIKELKKRGIIYKGIIYAGLMITDSGVKVLEFNCRFGDPETQPILYRMDSDITYVINKCIEEKLESVNIEWNEKPSVCVVISSGGYPRAYNKGCEITGIEDAETIEDVKVFHAGTANVNGKLVTSGGRVLGVTAKGDGLQNAIEKAYKAVEKISFSNMHYRKDIGNKALGRMK</sequence>
<evidence type="ECO:0000313" key="18">
    <source>
        <dbReference type="Proteomes" id="UP000323337"/>
    </source>
</evidence>
<keyword evidence="8 14" id="KW-0658">Purine biosynthesis</keyword>
<dbReference type="PROSITE" id="PS00184">
    <property type="entry name" value="GARS"/>
    <property type="match status" value="1"/>
</dbReference>
<dbReference type="InterPro" id="IPR000115">
    <property type="entry name" value="PRibGlycinamide_synth"/>
</dbReference>
<dbReference type="SMART" id="SM01209">
    <property type="entry name" value="GARS_A"/>
    <property type="match status" value="1"/>
</dbReference>
<comment type="catalytic activity">
    <reaction evidence="14">
        <text>5-phospho-beta-D-ribosylamine + glycine + ATP = N(1)-(5-phospho-beta-D-ribosyl)glycinamide + ADP + phosphate + H(+)</text>
        <dbReference type="Rhea" id="RHEA:17453"/>
        <dbReference type="ChEBI" id="CHEBI:15378"/>
        <dbReference type="ChEBI" id="CHEBI:30616"/>
        <dbReference type="ChEBI" id="CHEBI:43474"/>
        <dbReference type="ChEBI" id="CHEBI:57305"/>
        <dbReference type="ChEBI" id="CHEBI:58681"/>
        <dbReference type="ChEBI" id="CHEBI:143788"/>
        <dbReference type="ChEBI" id="CHEBI:456216"/>
        <dbReference type="EC" id="6.3.4.13"/>
    </reaction>
</comment>
<evidence type="ECO:0000259" key="16">
    <source>
        <dbReference type="PROSITE" id="PS50975"/>
    </source>
</evidence>
<evidence type="ECO:0000256" key="7">
    <source>
        <dbReference type="ARBA" id="ARBA00022741"/>
    </source>
</evidence>
<dbReference type="Pfam" id="PF02844">
    <property type="entry name" value="GARS_N"/>
    <property type="match status" value="1"/>
</dbReference>
<keyword evidence="6" id="KW-0479">Metal-binding</keyword>
<evidence type="ECO:0000256" key="11">
    <source>
        <dbReference type="ARBA" id="ARBA00038345"/>
    </source>
</evidence>
<dbReference type="EC" id="6.3.4.13" evidence="4 14"/>
<dbReference type="UniPathway" id="UPA00074">
    <property type="reaction ID" value="UER00125"/>
</dbReference>
<keyword evidence="10" id="KW-0464">Manganese</keyword>
<keyword evidence="9 15" id="KW-0067">ATP-binding</keyword>
<dbReference type="FunFam" id="3.90.600.10:FF:000001">
    <property type="entry name" value="Trifunctional purine biosynthetic protein adenosine-3"/>
    <property type="match status" value="1"/>
</dbReference>
<organism evidence="17 18">
    <name type="scientific">Flexistipes sinusarabici</name>
    <dbReference type="NCBI Taxonomy" id="2352"/>
    <lineage>
        <taxon>Bacteria</taxon>
        <taxon>Pseudomonadati</taxon>
        <taxon>Deferribacterota</taxon>
        <taxon>Deferribacteres</taxon>
        <taxon>Deferribacterales</taxon>
        <taxon>Flexistipitaceae</taxon>
        <taxon>Flexistipes</taxon>
    </lineage>
</organism>
<dbReference type="Gene3D" id="3.30.470.20">
    <property type="entry name" value="ATP-grasp fold, B domain"/>
    <property type="match status" value="1"/>
</dbReference>
<evidence type="ECO:0000256" key="5">
    <source>
        <dbReference type="ARBA" id="ARBA00022598"/>
    </source>
</evidence>
<evidence type="ECO:0000256" key="12">
    <source>
        <dbReference type="ARBA" id="ARBA00042242"/>
    </source>
</evidence>
<dbReference type="InterPro" id="IPR011761">
    <property type="entry name" value="ATP-grasp"/>
</dbReference>
<comment type="cofactor">
    <cofactor evidence="2">
        <name>Mg(2+)</name>
        <dbReference type="ChEBI" id="CHEBI:18420"/>
    </cofactor>
</comment>
<evidence type="ECO:0000256" key="14">
    <source>
        <dbReference type="HAMAP-Rule" id="MF_00138"/>
    </source>
</evidence>
<evidence type="ECO:0000256" key="8">
    <source>
        <dbReference type="ARBA" id="ARBA00022755"/>
    </source>
</evidence>
<dbReference type="HAMAP" id="MF_00138">
    <property type="entry name" value="GARS"/>
    <property type="match status" value="1"/>
</dbReference>
<dbReference type="SUPFAM" id="SSF52440">
    <property type="entry name" value="PreATP-grasp domain"/>
    <property type="match status" value="1"/>
</dbReference>
<gene>
    <name evidence="14 17" type="primary">purD</name>
    <name evidence="17" type="ORF">FXF49_03395</name>
</gene>
<dbReference type="Gene3D" id="3.90.600.10">
    <property type="entry name" value="Phosphoribosylglycinamide synthetase, C-terminal domain"/>
    <property type="match status" value="1"/>
</dbReference>
<dbReference type="RefSeq" id="WP_303700503.1">
    <property type="nucleotide sequence ID" value="NZ_VSIV01000083.1"/>
</dbReference>
<evidence type="ECO:0000256" key="3">
    <source>
        <dbReference type="ARBA" id="ARBA00005174"/>
    </source>
</evidence>
<dbReference type="FunFam" id="3.30.1490.20:FF:000006">
    <property type="entry name" value="phosphoribosylamine--glycine ligase, chloroplastic-like"/>
    <property type="match status" value="1"/>
</dbReference>
<evidence type="ECO:0000256" key="9">
    <source>
        <dbReference type="ARBA" id="ARBA00022840"/>
    </source>
</evidence>
<reference evidence="17 18" key="1">
    <citation type="submission" date="2019-08" db="EMBL/GenBank/DDBJ databases">
        <title>Genomic characterization of a novel candidate phylum (ARYD3) from a high temperature, high salinity tertiary oil reservoir in north central Oklahoma, USA.</title>
        <authorList>
            <person name="Youssef N.H."/>
            <person name="Yadav A."/>
            <person name="Elshahed M.S."/>
        </authorList>
    </citation>
    <scope>NUCLEOTIDE SEQUENCE [LARGE SCALE GENOMIC DNA]</scope>
    <source>
        <strain evidence="17">ARYD1</strain>
    </source>
</reference>
<dbReference type="InterPro" id="IPR020561">
    <property type="entry name" value="PRibGlycinamid_synth_ATP-grasp"/>
</dbReference>
<evidence type="ECO:0000256" key="15">
    <source>
        <dbReference type="PROSITE-ProRule" id="PRU00409"/>
    </source>
</evidence>
<dbReference type="InterPro" id="IPR020559">
    <property type="entry name" value="PRibGlycinamide_synth_CS"/>
</dbReference>
<evidence type="ECO:0000256" key="13">
    <source>
        <dbReference type="ARBA" id="ARBA00042864"/>
    </source>
</evidence>
<name>A0A5D0MM01_FLESI</name>
<dbReference type="Gene3D" id="3.40.50.20">
    <property type="match status" value="1"/>
</dbReference>
<dbReference type="FunFam" id="3.40.50.20:FF:000006">
    <property type="entry name" value="Phosphoribosylamine--glycine ligase, chloroplastic"/>
    <property type="match status" value="1"/>
</dbReference>
<dbReference type="InterPro" id="IPR037123">
    <property type="entry name" value="PRibGlycinamide_synth_C_sf"/>
</dbReference>
<keyword evidence="5 14" id="KW-0436">Ligase</keyword>
<keyword evidence="7 15" id="KW-0547">Nucleotide-binding</keyword>
<dbReference type="InterPro" id="IPR020560">
    <property type="entry name" value="PRibGlycinamide_synth_C-dom"/>
</dbReference>
<dbReference type="Gene3D" id="3.30.1490.20">
    <property type="entry name" value="ATP-grasp fold, A domain"/>
    <property type="match status" value="1"/>
</dbReference>
<evidence type="ECO:0000256" key="4">
    <source>
        <dbReference type="ARBA" id="ARBA00013255"/>
    </source>
</evidence>
<evidence type="ECO:0000256" key="10">
    <source>
        <dbReference type="ARBA" id="ARBA00023211"/>
    </source>
</evidence>
<protein>
    <recommendedName>
        <fullName evidence="4 14">Phosphoribosylamine--glycine ligase</fullName>
        <ecNumber evidence="4 14">6.3.4.13</ecNumber>
    </recommendedName>
    <alternativeName>
        <fullName evidence="14">GARS</fullName>
    </alternativeName>
    <alternativeName>
        <fullName evidence="12 14">Glycinamide ribonucleotide synthetase</fullName>
    </alternativeName>
    <alternativeName>
        <fullName evidence="13 14">Phosphoribosylglycinamide synthetase</fullName>
    </alternativeName>
</protein>
<dbReference type="GO" id="GO:0046872">
    <property type="term" value="F:metal ion binding"/>
    <property type="evidence" value="ECO:0007669"/>
    <property type="project" value="UniProtKB-KW"/>
</dbReference>
<dbReference type="InterPro" id="IPR016185">
    <property type="entry name" value="PreATP-grasp_dom_sf"/>
</dbReference>
<evidence type="ECO:0000256" key="6">
    <source>
        <dbReference type="ARBA" id="ARBA00022723"/>
    </source>
</evidence>
<comment type="pathway">
    <text evidence="3 14">Purine metabolism; IMP biosynthesis via de novo pathway; N(1)-(5-phospho-D-ribosyl)glycinamide from 5-phospho-alpha-D-ribose 1-diphosphate: step 2/2.</text>
</comment>
<dbReference type="InterPro" id="IPR013815">
    <property type="entry name" value="ATP_grasp_subdomain_1"/>
</dbReference>
<dbReference type="SMART" id="SM01210">
    <property type="entry name" value="GARS_C"/>
    <property type="match status" value="1"/>
</dbReference>
<comment type="cofactor">
    <cofactor evidence="1">
        <name>Mn(2+)</name>
        <dbReference type="ChEBI" id="CHEBI:29035"/>
    </cofactor>
</comment>
<dbReference type="GO" id="GO:0006189">
    <property type="term" value="P:'de novo' IMP biosynthetic process"/>
    <property type="evidence" value="ECO:0007669"/>
    <property type="project" value="UniProtKB-UniRule"/>
</dbReference>
<comment type="similarity">
    <text evidence="11 14">Belongs to the GARS family.</text>
</comment>
<dbReference type="AlphaFoldDB" id="A0A5D0MM01"/>
<dbReference type="InterPro" id="IPR020562">
    <property type="entry name" value="PRibGlycinamide_synth_N"/>
</dbReference>
<dbReference type="Pfam" id="PF01071">
    <property type="entry name" value="GARS_A"/>
    <property type="match status" value="1"/>
</dbReference>
<accession>A0A5D0MM01</accession>
<evidence type="ECO:0000256" key="2">
    <source>
        <dbReference type="ARBA" id="ARBA00001946"/>
    </source>
</evidence>
<dbReference type="SUPFAM" id="SSF51246">
    <property type="entry name" value="Rudiment single hybrid motif"/>
    <property type="match status" value="1"/>
</dbReference>
<feature type="domain" description="ATP-grasp" evidence="16">
    <location>
        <begin position="109"/>
        <end position="315"/>
    </location>
</feature>
<comment type="caution">
    <text evidence="17">The sequence shown here is derived from an EMBL/GenBank/DDBJ whole genome shotgun (WGS) entry which is preliminary data.</text>
</comment>
<dbReference type="PANTHER" id="PTHR43472">
    <property type="entry name" value="PHOSPHORIBOSYLAMINE--GLYCINE LIGASE"/>
    <property type="match status" value="1"/>
</dbReference>
<dbReference type="EMBL" id="VSIV01000083">
    <property type="protein sequence ID" value="TYB34026.1"/>
    <property type="molecule type" value="Genomic_DNA"/>
</dbReference>
<dbReference type="GO" id="GO:0005524">
    <property type="term" value="F:ATP binding"/>
    <property type="evidence" value="ECO:0007669"/>
    <property type="project" value="UniProtKB-UniRule"/>
</dbReference>
<dbReference type="GO" id="GO:0009113">
    <property type="term" value="P:purine nucleobase biosynthetic process"/>
    <property type="evidence" value="ECO:0007669"/>
    <property type="project" value="InterPro"/>
</dbReference>
<dbReference type="Proteomes" id="UP000323337">
    <property type="component" value="Unassembled WGS sequence"/>
</dbReference>
<dbReference type="PROSITE" id="PS50975">
    <property type="entry name" value="ATP_GRASP"/>
    <property type="match status" value="1"/>
</dbReference>
<dbReference type="InterPro" id="IPR011054">
    <property type="entry name" value="Rudment_hybrid_motif"/>
</dbReference>
<dbReference type="SUPFAM" id="SSF56059">
    <property type="entry name" value="Glutathione synthetase ATP-binding domain-like"/>
    <property type="match status" value="1"/>
</dbReference>
<dbReference type="GO" id="GO:0004637">
    <property type="term" value="F:phosphoribosylamine-glycine ligase activity"/>
    <property type="evidence" value="ECO:0007669"/>
    <property type="project" value="UniProtKB-UniRule"/>
</dbReference>
<proteinExistence type="inferred from homology"/>
<dbReference type="FunFam" id="3.30.470.20:FF:000018">
    <property type="entry name" value="Trifunctional purine biosynthetic protein adenosine-3"/>
    <property type="match status" value="1"/>
</dbReference>
<dbReference type="PANTHER" id="PTHR43472:SF1">
    <property type="entry name" value="PHOSPHORIBOSYLAMINE--GLYCINE LIGASE, CHLOROPLASTIC"/>
    <property type="match status" value="1"/>
</dbReference>
<evidence type="ECO:0000313" key="17">
    <source>
        <dbReference type="EMBL" id="TYB34026.1"/>
    </source>
</evidence>
<dbReference type="Pfam" id="PF02843">
    <property type="entry name" value="GARS_C"/>
    <property type="match status" value="1"/>
</dbReference>